<name>A0A6V8SGG7_9CLOT</name>
<dbReference type="Pfam" id="PF06722">
    <property type="entry name" value="EryCIII-like_C"/>
    <property type="match status" value="1"/>
</dbReference>
<dbReference type="PANTHER" id="PTHR48050">
    <property type="entry name" value="STEROL 3-BETA-GLUCOSYLTRANSFERASE"/>
    <property type="match status" value="1"/>
</dbReference>
<protein>
    <submittedName>
        <fullName evidence="3">O-mycaminosyltylonolide 6-deoxyallosyltransferase</fullName>
    </submittedName>
</protein>
<dbReference type="InterPro" id="IPR004276">
    <property type="entry name" value="GlycoTrans_28_N"/>
</dbReference>
<dbReference type="GO" id="GO:0008194">
    <property type="term" value="F:UDP-glycosyltransferase activity"/>
    <property type="evidence" value="ECO:0007669"/>
    <property type="project" value="InterPro"/>
</dbReference>
<feature type="domain" description="Glycosyltransferase family 28 N-terminal" evidence="1">
    <location>
        <begin position="2"/>
        <end position="134"/>
    </location>
</feature>
<evidence type="ECO:0000313" key="3">
    <source>
        <dbReference type="EMBL" id="GFP75565.1"/>
    </source>
</evidence>
<comment type="caution">
    <text evidence="3">The sequence shown here is derived from an EMBL/GenBank/DDBJ whole genome shotgun (WGS) entry which is preliminary data.</text>
</comment>
<dbReference type="EMBL" id="BLZR01000001">
    <property type="protein sequence ID" value="GFP75565.1"/>
    <property type="molecule type" value="Genomic_DNA"/>
</dbReference>
<keyword evidence="4" id="KW-1185">Reference proteome</keyword>
<dbReference type="AlphaFoldDB" id="A0A6V8SGG7"/>
<dbReference type="Gene3D" id="3.40.50.2000">
    <property type="entry name" value="Glycogen Phosphorylase B"/>
    <property type="match status" value="2"/>
</dbReference>
<dbReference type="CDD" id="cd03784">
    <property type="entry name" value="GT1_Gtf-like"/>
    <property type="match status" value="1"/>
</dbReference>
<dbReference type="FunFam" id="3.40.50.2000:FF:000009">
    <property type="entry name" value="Sterol 3-beta-glucosyltransferase UGT80A2"/>
    <property type="match status" value="1"/>
</dbReference>
<dbReference type="InterPro" id="IPR002213">
    <property type="entry name" value="UDP_glucos_trans"/>
</dbReference>
<dbReference type="Pfam" id="PF03033">
    <property type="entry name" value="Glyco_transf_28"/>
    <property type="match status" value="1"/>
</dbReference>
<keyword evidence="3" id="KW-0808">Transferase</keyword>
<evidence type="ECO:0000313" key="4">
    <source>
        <dbReference type="Proteomes" id="UP000580568"/>
    </source>
</evidence>
<evidence type="ECO:0000259" key="1">
    <source>
        <dbReference type="Pfam" id="PF03033"/>
    </source>
</evidence>
<gene>
    <name evidence="3" type="ORF">bsdtw1_01650</name>
</gene>
<accession>A0A6V8SGG7</accession>
<feature type="domain" description="Erythromycin biosynthesis protein CIII-like C-terminal" evidence="2">
    <location>
        <begin position="292"/>
        <end position="409"/>
    </location>
</feature>
<dbReference type="SUPFAM" id="SSF53756">
    <property type="entry name" value="UDP-Glycosyltransferase/glycogen phosphorylase"/>
    <property type="match status" value="1"/>
</dbReference>
<dbReference type="GO" id="GO:0005975">
    <property type="term" value="P:carbohydrate metabolic process"/>
    <property type="evidence" value="ECO:0007669"/>
    <property type="project" value="InterPro"/>
</dbReference>
<dbReference type="InterPro" id="IPR050426">
    <property type="entry name" value="Glycosyltransferase_28"/>
</dbReference>
<sequence>MITILCSGSRGDFQPYIALAQEISKLGKAVRITGMREFEGFIRGYGIDFYPIHADFKSLNVDENMLKEAQSADNPLKMLLTFNKMKNYGLSIANELYAACDGSELIIYHPGCTIGYFAAERLGIPSVLASPFPIHKTKEQTSVIQYGRVKSTPFKNTVSYHMLQSMLWLASNNSVKYLWKKEFGGLPKNFGKPYERHTDRKQPAVISCSNFVFKRPRDWNENIHQYGYWFVKETTEYIPSKELANFLSSGEKPVYIGFGSVFHEDQKETLSKLIMEALSKANKRGIICGMGKLDNVPSNILAIDSIPHSWLFDKMAAVCHHGGAGTTAAGFAAGVPSIIIPFANDQHAWAHRAYDLGVGSKPIPIKKLTSNNLAEAIKYSLKDEIIQNAKNLAKDISTENGARECAKVIIDSLER</sequence>
<dbReference type="Proteomes" id="UP000580568">
    <property type="component" value="Unassembled WGS sequence"/>
</dbReference>
<dbReference type="GO" id="GO:0016758">
    <property type="term" value="F:hexosyltransferase activity"/>
    <property type="evidence" value="ECO:0007669"/>
    <property type="project" value="InterPro"/>
</dbReference>
<dbReference type="PANTHER" id="PTHR48050:SF13">
    <property type="entry name" value="STEROL 3-BETA-GLUCOSYLTRANSFERASE UGT80A2"/>
    <property type="match status" value="1"/>
</dbReference>
<dbReference type="InterPro" id="IPR010610">
    <property type="entry name" value="EryCIII-like_C"/>
</dbReference>
<proteinExistence type="predicted"/>
<reference evidence="3 4" key="1">
    <citation type="submission" date="2020-07" db="EMBL/GenBank/DDBJ databases">
        <title>A new beta-1,3-glucan-decomposing anaerobic bacterium isolated from anoxic soil subjected to biological soil disinfestation.</title>
        <authorList>
            <person name="Ueki A."/>
            <person name="Tonouchi A."/>
        </authorList>
    </citation>
    <scope>NUCLEOTIDE SEQUENCE [LARGE SCALE GENOMIC DNA]</scope>
    <source>
        <strain evidence="3 4">TW1</strain>
    </source>
</reference>
<organism evidence="3 4">
    <name type="scientific">Clostridium fungisolvens</name>
    <dbReference type="NCBI Taxonomy" id="1604897"/>
    <lineage>
        <taxon>Bacteria</taxon>
        <taxon>Bacillati</taxon>
        <taxon>Bacillota</taxon>
        <taxon>Clostridia</taxon>
        <taxon>Eubacteriales</taxon>
        <taxon>Clostridiaceae</taxon>
        <taxon>Clostridium</taxon>
    </lineage>
</organism>
<evidence type="ECO:0000259" key="2">
    <source>
        <dbReference type="Pfam" id="PF06722"/>
    </source>
</evidence>
<dbReference type="RefSeq" id="WP_183277062.1">
    <property type="nucleotide sequence ID" value="NZ_BLZR01000001.1"/>
</dbReference>
<dbReference type="GO" id="GO:0033072">
    <property type="term" value="P:vancomycin biosynthetic process"/>
    <property type="evidence" value="ECO:0007669"/>
    <property type="project" value="UniProtKB-ARBA"/>
</dbReference>